<comment type="catalytic activity">
    <reaction evidence="1 18">
        <text>a 1-acyl-sn-glycero-3-phosphate + an acyl-CoA = a 1,2-diacyl-sn-glycero-3-phosphate + CoA</text>
        <dbReference type="Rhea" id="RHEA:19709"/>
        <dbReference type="ChEBI" id="CHEBI:57287"/>
        <dbReference type="ChEBI" id="CHEBI:57970"/>
        <dbReference type="ChEBI" id="CHEBI:58342"/>
        <dbReference type="ChEBI" id="CHEBI:58608"/>
        <dbReference type="EC" id="2.3.1.51"/>
    </reaction>
</comment>
<dbReference type="GO" id="GO:0005886">
    <property type="term" value="C:plasma membrane"/>
    <property type="evidence" value="ECO:0007669"/>
    <property type="project" value="UniProtKB-SubCell"/>
</dbReference>
<dbReference type="InterPro" id="IPR002123">
    <property type="entry name" value="Plipid/glycerol_acylTrfase"/>
</dbReference>
<dbReference type="InParanoid" id="A0A0D2K353"/>
<dbReference type="GO" id="GO:0006654">
    <property type="term" value="P:phosphatidic acid biosynthetic process"/>
    <property type="evidence" value="ECO:0007669"/>
    <property type="project" value="TreeGrafter"/>
</dbReference>
<gene>
    <name evidence="20" type="ORF">X474_01725</name>
</gene>
<comment type="pathway">
    <text evidence="3">Phospholipid metabolism; CDP-diacylglycerol biosynthesis; CDP-diacylglycerol from sn-glycerol 3-phosphate: step 2/3.</text>
</comment>
<evidence type="ECO:0000256" key="15">
    <source>
        <dbReference type="ARBA" id="ARBA00023264"/>
    </source>
</evidence>
<dbReference type="Pfam" id="PF01553">
    <property type="entry name" value="Acyltransferase"/>
    <property type="match status" value="1"/>
</dbReference>
<evidence type="ECO:0000256" key="9">
    <source>
        <dbReference type="ARBA" id="ARBA00022516"/>
    </source>
</evidence>
<evidence type="ECO:0000256" key="7">
    <source>
        <dbReference type="ARBA" id="ARBA00016139"/>
    </source>
</evidence>
<comment type="similarity">
    <text evidence="5 18">Belongs to the 1-acyl-sn-glycerol-3-phosphate acyltransferase family.</text>
</comment>
<evidence type="ECO:0000256" key="4">
    <source>
        <dbReference type="ARBA" id="ARBA00005189"/>
    </source>
</evidence>
<dbReference type="PATRIC" id="fig|1429043.3.peg.360"/>
<accession>A0A0D2K353</accession>
<dbReference type="AlphaFoldDB" id="A0A0D2K353"/>
<dbReference type="PANTHER" id="PTHR10434">
    <property type="entry name" value="1-ACYL-SN-GLYCEROL-3-PHOSPHATE ACYLTRANSFERASE"/>
    <property type="match status" value="1"/>
</dbReference>
<reference evidence="20 21" key="1">
    <citation type="submission" date="2013-11" db="EMBL/GenBank/DDBJ databases">
        <title>Metagenomic analysis of a methanogenic consortium involved in long chain n-alkane degradation.</title>
        <authorList>
            <person name="Davidova I.A."/>
            <person name="Callaghan A.V."/>
            <person name="Wawrik B."/>
            <person name="Pruitt S."/>
            <person name="Marks C."/>
            <person name="Duncan K.E."/>
            <person name="Suflita J.M."/>
        </authorList>
    </citation>
    <scope>NUCLEOTIDE SEQUENCE [LARGE SCALE GENOMIC DNA]</scope>
    <source>
        <strain evidence="20 21">SPR</strain>
    </source>
</reference>
<sequence length="242" mass="25718">MNLPKPLVLIISIWGTAWAAFITIFISSLVVVFSLLGASQAFLLKIARSWGRLLLKGAFIGLSTKGFENLAQAGGYVFVSNHTSALDIPALQAGLPPNFHWLAKKELFKIAIFGPAIRRAGALPIDRSNNRAAVKSLVEAAKCIIEGDSAVIFPEGTRSEDGGLLPFKSGGLALAIRAQSPVVPVAIIGAARAMAPNKLLIAPGHIQVVLGEPISTAGMKMPQRDELAGILKERIQELIEKN</sequence>
<keyword evidence="15 18" id="KW-1208">Phospholipid metabolism</keyword>
<keyword evidence="9 18" id="KW-0444">Lipid biosynthesis</keyword>
<dbReference type="InterPro" id="IPR004552">
    <property type="entry name" value="AGP_acyltrans"/>
</dbReference>
<keyword evidence="16 18" id="KW-0012">Acyltransferase</keyword>
<dbReference type="GO" id="GO:0003841">
    <property type="term" value="F:1-acylglycerol-3-phosphate O-acyltransferase activity"/>
    <property type="evidence" value="ECO:0007669"/>
    <property type="project" value="UniProtKB-UniRule"/>
</dbReference>
<evidence type="ECO:0000313" key="20">
    <source>
        <dbReference type="EMBL" id="KIX15990.1"/>
    </source>
</evidence>
<evidence type="ECO:0000256" key="18">
    <source>
        <dbReference type="RuleBase" id="RU361267"/>
    </source>
</evidence>
<dbReference type="EMBL" id="AZAC01000001">
    <property type="protein sequence ID" value="KIX15990.1"/>
    <property type="molecule type" value="Genomic_DNA"/>
</dbReference>
<dbReference type="STRING" id="1429043.X474_01725"/>
<evidence type="ECO:0000256" key="17">
    <source>
        <dbReference type="ARBA" id="ARBA00037183"/>
    </source>
</evidence>
<keyword evidence="10" id="KW-0997">Cell inner membrane</keyword>
<evidence type="ECO:0000256" key="2">
    <source>
        <dbReference type="ARBA" id="ARBA00004417"/>
    </source>
</evidence>
<keyword evidence="14 18" id="KW-0594">Phospholipid biosynthesis</keyword>
<evidence type="ECO:0000256" key="3">
    <source>
        <dbReference type="ARBA" id="ARBA00004728"/>
    </source>
</evidence>
<dbReference type="PANTHER" id="PTHR10434:SF59">
    <property type="entry name" value="1-ACYL-SN-GLYCEROL-3-PHOSPHATE ACYLTRANSFERASE"/>
    <property type="match status" value="1"/>
</dbReference>
<evidence type="ECO:0000256" key="11">
    <source>
        <dbReference type="ARBA" id="ARBA00022679"/>
    </source>
</evidence>
<evidence type="ECO:0000256" key="1">
    <source>
        <dbReference type="ARBA" id="ARBA00001141"/>
    </source>
</evidence>
<evidence type="ECO:0000256" key="13">
    <source>
        <dbReference type="ARBA" id="ARBA00023136"/>
    </source>
</evidence>
<organism evidence="20 21">
    <name type="scientific">Dethiosulfatarculus sandiegensis</name>
    <dbReference type="NCBI Taxonomy" id="1429043"/>
    <lineage>
        <taxon>Bacteria</taxon>
        <taxon>Pseudomonadati</taxon>
        <taxon>Thermodesulfobacteriota</taxon>
        <taxon>Desulfarculia</taxon>
        <taxon>Desulfarculales</taxon>
        <taxon>Desulfarculaceae</taxon>
        <taxon>Dethiosulfatarculus</taxon>
    </lineage>
</organism>
<keyword evidence="11 18" id="KW-0808">Transferase</keyword>
<dbReference type="SUPFAM" id="SSF69593">
    <property type="entry name" value="Glycerol-3-phosphate (1)-acyltransferase"/>
    <property type="match status" value="1"/>
</dbReference>
<protein>
    <recommendedName>
        <fullName evidence="7 18">1-acyl-sn-glycerol-3-phosphate acyltransferase</fullName>
        <ecNumber evidence="6 18">2.3.1.51</ecNumber>
    </recommendedName>
</protein>
<comment type="pathway">
    <text evidence="4">Lipid metabolism.</text>
</comment>
<proteinExistence type="inferred from homology"/>
<evidence type="ECO:0000313" key="21">
    <source>
        <dbReference type="Proteomes" id="UP000032233"/>
    </source>
</evidence>
<dbReference type="GO" id="GO:0016024">
    <property type="term" value="P:CDP-diacylglycerol biosynthetic process"/>
    <property type="evidence" value="ECO:0007669"/>
    <property type="project" value="UniProtKB-UniPathway"/>
</dbReference>
<comment type="subcellular location">
    <subcellularLocation>
        <location evidence="2">Cell inner membrane</location>
        <topology evidence="2">Peripheral membrane protein</topology>
    </subcellularLocation>
</comment>
<evidence type="ECO:0000259" key="19">
    <source>
        <dbReference type="SMART" id="SM00563"/>
    </source>
</evidence>
<comment type="caution">
    <text evidence="20">The sequence shown here is derived from an EMBL/GenBank/DDBJ whole genome shotgun (WGS) entry which is preliminary data.</text>
</comment>
<evidence type="ECO:0000256" key="12">
    <source>
        <dbReference type="ARBA" id="ARBA00023098"/>
    </source>
</evidence>
<comment type="function">
    <text evidence="17">Converts lysophosphatidic acid (LPA) into phosphatidic acid by incorporating acyl moiety at the 2 position.</text>
</comment>
<evidence type="ECO:0000256" key="8">
    <source>
        <dbReference type="ARBA" id="ARBA00022475"/>
    </source>
</evidence>
<dbReference type="RefSeq" id="WP_052514740.1">
    <property type="nucleotide sequence ID" value="NZ_AZAC01000001.1"/>
</dbReference>
<dbReference type="EC" id="2.3.1.51" evidence="6 18"/>
<evidence type="ECO:0000256" key="16">
    <source>
        <dbReference type="ARBA" id="ARBA00023315"/>
    </source>
</evidence>
<dbReference type="Proteomes" id="UP000032233">
    <property type="component" value="Unassembled WGS sequence"/>
</dbReference>
<dbReference type="NCBIfam" id="TIGR00530">
    <property type="entry name" value="AGP_acyltrn"/>
    <property type="match status" value="1"/>
</dbReference>
<evidence type="ECO:0000256" key="10">
    <source>
        <dbReference type="ARBA" id="ARBA00022519"/>
    </source>
</evidence>
<dbReference type="SMART" id="SM00563">
    <property type="entry name" value="PlsC"/>
    <property type="match status" value="1"/>
</dbReference>
<evidence type="ECO:0000256" key="6">
    <source>
        <dbReference type="ARBA" id="ARBA00013211"/>
    </source>
</evidence>
<evidence type="ECO:0000256" key="5">
    <source>
        <dbReference type="ARBA" id="ARBA00008655"/>
    </source>
</evidence>
<name>A0A0D2K353_9BACT</name>
<keyword evidence="21" id="KW-1185">Reference proteome</keyword>
<keyword evidence="13" id="KW-0472">Membrane</keyword>
<dbReference type="UniPathway" id="UPA00557">
    <property type="reaction ID" value="UER00613"/>
</dbReference>
<evidence type="ECO:0000256" key="14">
    <source>
        <dbReference type="ARBA" id="ARBA00023209"/>
    </source>
</evidence>
<keyword evidence="12 18" id="KW-0443">Lipid metabolism</keyword>
<feature type="domain" description="Phospholipid/glycerol acyltransferase" evidence="19">
    <location>
        <begin position="76"/>
        <end position="190"/>
    </location>
</feature>
<dbReference type="FunCoup" id="A0A0D2K353">
    <property type="interactions" value="353"/>
</dbReference>
<dbReference type="CDD" id="cd07989">
    <property type="entry name" value="LPLAT_AGPAT-like"/>
    <property type="match status" value="1"/>
</dbReference>
<keyword evidence="8" id="KW-1003">Cell membrane</keyword>
<comment type="domain">
    <text evidence="18">The HXXXXD motif is essential for acyltransferase activity and may constitute the binding site for the phosphate moiety of the glycerol-3-phosphate.</text>
</comment>